<name>A0AAF0K2R1_9CAUD</name>
<dbReference type="Gene3D" id="3.10.150.10">
    <property type="entry name" value="DNA Polymerase III, subunit A, domain 2"/>
    <property type="match status" value="1"/>
</dbReference>
<proteinExistence type="predicted"/>
<keyword evidence="1" id="KW-0238">DNA-binding</keyword>
<sequence length="377" mass="41912">MTTITFDNETISDAIEKANRIAPRMTGSTSHIAGIQIQIDPTQAEDPVTIRATNGDTYWSCWVDVVEATGVPTTWRILGERLNSITRDLPMGEKKRVTFSDEERPGAITVKGTRLKAWMSQLSADAFPLWEPFDEERTHPVSNLSEKVEAVAWAAHKDPHMVPLSGVMFDGEFVVASDGYRMAVMPCELPLDDQVVLSVAKTLPLIRNAGDVRLGMIGGTLGICPDGYSQIATTTYGSKYPNITRVMRTDYDHYVELERDIIAPYARRAQDYVQKQKAIGVNLVIGEGEMAFLVHDYEGTEGTEEYFELPGQAAHPRVSMTLSARHLQDGFVNGHGDVFRLHYDDDGMNGDAKPLLYLQGTDGYQCWLPKIQPKIAE</sequence>
<dbReference type="PANTHER" id="PTHR30478:SF0">
    <property type="entry name" value="BETA SLIDING CLAMP"/>
    <property type="match status" value="1"/>
</dbReference>
<evidence type="ECO:0000256" key="1">
    <source>
        <dbReference type="ARBA" id="ARBA00023125"/>
    </source>
</evidence>
<keyword evidence="3" id="KW-1185">Reference proteome</keyword>
<organism evidence="2 3">
    <name type="scientific">Rhodococcus phage Trogglehumper</name>
    <dbReference type="NCBI Taxonomy" id="3038381"/>
    <lineage>
        <taxon>Viruses</taxon>
        <taxon>Duplodnaviria</taxon>
        <taxon>Heunggongvirae</taxon>
        <taxon>Uroviricota</taxon>
        <taxon>Caudoviricetes</taxon>
        <taxon>Caudoviricetes incertae sedis</taxon>
        <taxon>Trogglehumpervirus</taxon>
        <taxon>Trogglehumpervirus trogglehumper</taxon>
    </lineage>
</organism>
<evidence type="ECO:0000313" key="2">
    <source>
        <dbReference type="EMBL" id="WGH21954.1"/>
    </source>
</evidence>
<dbReference type="GO" id="GO:0006271">
    <property type="term" value="P:DNA strand elongation involved in DNA replication"/>
    <property type="evidence" value="ECO:0007669"/>
    <property type="project" value="TreeGrafter"/>
</dbReference>
<evidence type="ECO:0000313" key="3">
    <source>
        <dbReference type="Proteomes" id="UP001242841"/>
    </source>
</evidence>
<protein>
    <submittedName>
        <fullName evidence="2">DNA polymerase III sliding clamp beta</fullName>
    </submittedName>
</protein>
<dbReference type="PANTHER" id="PTHR30478">
    <property type="entry name" value="DNA POLYMERASE III SUBUNIT BETA"/>
    <property type="match status" value="1"/>
</dbReference>
<gene>
    <name evidence="2" type="primary">72</name>
    <name evidence="2" type="ORF">SEA_TROGGLEHUMPER_72</name>
</gene>
<dbReference type="GO" id="GO:0003677">
    <property type="term" value="F:DNA binding"/>
    <property type="evidence" value="ECO:0007669"/>
    <property type="project" value="UniProtKB-KW"/>
</dbReference>
<reference evidence="2" key="1">
    <citation type="submission" date="2023-03" db="EMBL/GenBank/DDBJ databases">
        <authorList>
            <person name="Aguilar E."/>
            <person name="Antigua R."/>
            <person name="Antonino C."/>
            <person name="Bisram R."/>
            <person name="Chen J."/>
            <person name="Davilmar B."/>
            <person name="Del R.K."/>
            <person name="Germosen J."/>
            <person name="Hernandez J."/>
            <person name="Kelloggs L."/>
            <person name="Lema C."/>
            <person name="Li J."/>
            <person name="Melendez A."/>
            <person name="Mohammed I."/>
            <person name="Ryan A."/>
            <person name="Singh S."/>
            <person name="Tariq H."/>
            <person name="Golebiewska U.P."/>
            <person name="Russell D.A."/>
            <person name="Jacobs-Sera D."/>
            <person name="Hatfull G.F."/>
        </authorList>
    </citation>
    <scope>NUCLEOTIDE SEQUENCE</scope>
</reference>
<dbReference type="Proteomes" id="UP001242841">
    <property type="component" value="Segment"/>
</dbReference>
<dbReference type="EMBL" id="OQ709222">
    <property type="protein sequence ID" value="WGH21954.1"/>
    <property type="molecule type" value="Genomic_DNA"/>
</dbReference>
<dbReference type="InterPro" id="IPR001001">
    <property type="entry name" value="DNA_polIII_beta"/>
</dbReference>
<accession>A0AAF0K2R1</accession>
<dbReference type="GO" id="GO:0009360">
    <property type="term" value="C:DNA polymerase III complex"/>
    <property type="evidence" value="ECO:0007669"/>
    <property type="project" value="InterPro"/>
</dbReference>
<dbReference type="Gene3D" id="3.70.10.10">
    <property type="match status" value="1"/>
</dbReference>
<dbReference type="SMART" id="SM00480">
    <property type="entry name" value="POL3Bc"/>
    <property type="match status" value="1"/>
</dbReference>